<protein>
    <submittedName>
        <fullName evidence="2">Uncharacterized protein</fullName>
    </submittedName>
</protein>
<sequence length="207" mass="24413">MDKKKAKNQKKYEKCVAKGEEYESKQKRKEEIKSSQEKNISEAKESKQKKKIDRNDSKEKRKPETYDHKEKQEASKFDGKGKPGAKETNLNEKLKSKEFKEKMVTERYSPRMDTKQKILTWTLEYACKFKFHNIISVVSQNASDIEDWNVSRLYLVTSGLHCIVTSADYDSYPQAIQFLEYLYENCKEFIPFRAYSKLVTGIKMMLL</sequence>
<evidence type="ECO:0000313" key="2">
    <source>
        <dbReference type="EMBL" id="CAG2228897.1"/>
    </source>
</evidence>
<feature type="compositionally biased region" description="Basic and acidic residues" evidence="1">
    <location>
        <begin position="10"/>
        <end position="46"/>
    </location>
</feature>
<dbReference type="AlphaFoldDB" id="A0A8S3TBY9"/>
<evidence type="ECO:0000313" key="3">
    <source>
        <dbReference type="Proteomes" id="UP000683360"/>
    </source>
</evidence>
<name>A0A8S3TBY9_MYTED</name>
<feature type="compositionally biased region" description="Basic and acidic residues" evidence="1">
    <location>
        <begin position="53"/>
        <end position="92"/>
    </location>
</feature>
<comment type="caution">
    <text evidence="2">The sequence shown here is derived from an EMBL/GenBank/DDBJ whole genome shotgun (WGS) entry which is preliminary data.</text>
</comment>
<reference evidence="2" key="1">
    <citation type="submission" date="2021-03" db="EMBL/GenBank/DDBJ databases">
        <authorList>
            <person name="Bekaert M."/>
        </authorList>
    </citation>
    <scope>NUCLEOTIDE SEQUENCE</scope>
</reference>
<evidence type="ECO:0000256" key="1">
    <source>
        <dbReference type="SAM" id="MobiDB-lite"/>
    </source>
</evidence>
<accession>A0A8S3TBY9</accession>
<dbReference type="OrthoDB" id="6110924at2759"/>
<dbReference type="EMBL" id="CAJPWZ010002010">
    <property type="protein sequence ID" value="CAG2228897.1"/>
    <property type="molecule type" value="Genomic_DNA"/>
</dbReference>
<feature type="region of interest" description="Disordered" evidence="1">
    <location>
        <begin position="1"/>
        <end position="92"/>
    </location>
</feature>
<dbReference type="Proteomes" id="UP000683360">
    <property type="component" value="Unassembled WGS sequence"/>
</dbReference>
<keyword evidence="3" id="KW-1185">Reference proteome</keyword>
<organism evidence="2 3">
    <name type="scientific">Mytilus edulis</name>
    <name type="common">Blue mussel</name>
    <dbReference type="NCBI Taxonomy" id="6550"/>
    <lineage>
        <taxon>Eukaryota</taxon>
        <taxon>Metazoa</taxon>
        <taxon>Spiralia</taxon>
        <taxon>Lophotrochozoa</taxon>
        <taxon>Mollusca</taxon>
        <taxon>Bivalvia</taxon>
        <taxon>Autobranchia</taxon>
        <taxon>Pteriomorphia</taxon>
        <taxon>Mytilida</taxon>
        <taxon>Mytiloidea</taxon>
        <taxon>Mytilidae</taxon>
        <taxon>Mytilinae</taxon>
        <taxon>Mytilus</taxon>
    </lineage>
</organism>
<proteinExistence type="predicted"/>
<gene>
    <name evidence="2" type="ORF">MEDL_41802</name>
</gene>